<evidence type="ECO:0000313" key="2">
    <source>
        <dbReference type="EMBL" id="CAG5042203.1"/>
    </source>
</evidence>
<organism evidence="2 3">
    <name type="scientific">Parnassius apollo</name>
    <name type="common">Apollo butterfly</name>
    <name type="synonym">Papilio apollo</name>
    <dbReference type="NCBI Taxonomy" id="110799"/>
    <lineage>
        <taxon>Eukaryota</taxon>
        <taxon>Metazoa</taxon>
        <taxon>Ecdysozoa</taxon>
        <taxon>Arthropoda</taxon>
        <taxon>Hexapoda</taxon>
        <taxon>Insecta</taxon>
        <taxon>Pterygota</taxon>
        <taxon>Neoptera</taxon>
        <taxon>Endopterygota</taxon>
        <taxon>Lepidoptera</taxon>
        <taxon>Glossata</taxon>
        <taxon>Ditrysia</taxon>
        <taxon>Papilionoidea</taxon>
        <taxon>Papilionidae</taxon>
        <taxon>Parnassiinae</taxon>
        <taxon>Parnassini</taxon>
        <taxon>Parnassius</taxon>
        <taxon>Parnassius</taxon>
    </lineage>
</organism>
<feature type="compositionally biased region" description="Polar residues" evidence="1">
    <location>
        <begin position="41"/>
        <end position="53"/>
    </location>
</feature>
<feature type="compositionally biased region" description="Basic and acidic residues" evidence="1">
    <location>
        <begin position="30"/>
        <end position="39"/>
    </location>
</feature>
<proteinExistence type="predicted"/>
<keyword evidence="3" id="KW-1185">Reference proteome</keyword>
<gene>
    <name evidence="2" type="ORF">PAPOLLO_LOCUS22387</name>
</gene>
<feature type="compositionally biased region" description="Polar residues" evidence="1">
    <location>
        <begin position="1"/>
        <end position="29"/>
    </location>
</feature>
<accession>A0A8S3XUX4</accession>
<sequence>MQRNNTQVQTIQRLSTQGQIRPEQNTQELNAKREHKEEQSAEVQITTENNTQGLNEIRQNIKVNTDKQNASTKF</sequence>
<evidence type="ECO:0000256" key="1">
    <source>
        <dbReference type="SAM" id="MobiDB-lite"/>
    </source>
</evidence>
<dbReference type="Proteomes" id="UP000691718">
    <property type="component" value="Unassembled WGS sequence"/>
</dbReference>
<feature type="region of interest" description="Disordered" evidence="1">
    <location>
        <begin position="1"/>
        <end position="53"/>
    </location>
</feature>
<reference evidence="2" key="1">
    <citation type="submission" date="2021-04" db="EMBL/GenBank/DDBJ databases">
        <authorList>
            <person name="Tunstrom K."/>
        </authorList>
    </citation>
    <scope>NUCLEOTIDE SEQUENCE</scope>
</reference>
<comment type="caution">
    <text evidence="2">The sequence shown here is derived from an EMBL/GenBank/DDBJ whole genome shotgun (WGS) entry which is preliminary data.</text>
</comment>
<name>A0A8S3XUX4_PARAO</name>
<protein>
    <submittedName>
        <fullName evidence="2">(apollo) hypothetical protein</fullName>
    </submittedName>
</protein>
<dbReference type="EMBL" id="CAJQZP010001367">
    <property type="protein sequence ID" value="CAG5042203.1"/>
    <property type="molecule type" value="Genomic_DNA"/>
</dbReference>
<evidence type="ECO:0000313" key="3">
    <source>
        <dbReference type="Proteomes" id="UP000691718"/>
    </source>
</evidence>
<dbReference type="AlphaFoldDB" id="A0A8S3XUX4"/>